<gene>
    <name evidence="3" type="ORF">CLUP02_09980</name>
</gene>
<dbReference type="InterPro" id="IPR055530">
    <property type="entry name" value="DUF7104"/>
</dbReference>
<protein>
    <recommendedName>
        <fullName evidence="2">Heterokaryon incompatibility domain-containing protein</fullName>
    </recommendedName>
</protein>
<evidence type="ECO:0000256" key="1">
    <source>
        <dbReference type="SAM" id="MobiDB-lite"/>
    </source>
</evidence>
<proteinExistence type="predicted"/>
<accession>A0A9Q8SWH4</accession>
<dbReference type="GO" id="GO:0009116">
    <property type="term" value="P:nucleoside metabolic process"/>
    <property type="evidence" value="ECO:0007669"/>
    <property type="project" value="InterPro"/>
</dbReference>
<evidence type="ECO:0000313" key="3">
    <source>
        <dbReference type="EMBL" id="UQC84483.1"/>
    </source>
</evidence>
<dbReference type="InterPro" id="IPR035994">
    <property type="entry name" value="Nucleoside_phosphorylase_sf"/>
</dbReference>
<dbReference type="GeneID" id="73343966"/>
<dbReference type="Pfam" id="PF23397">
    <property type="entry name" value="DUF7104"/>
    <property type="match status" value="1"/>
</dbReference>
<dbReference type="EMBL" id="CP019477">
    <property type="protein sequence ID" value="UQC84483.1"/>
    <property type="molecule type" value="Genomic_DNA"/>
</dbReference>
<feature type="domain" description="Heterokaryon incompatibility" evidence="2">
    <location>
        <begin position="325"/>
        <end position="411"/>
    </location>
</feature>
<keyword evidence="4" id="KW-1185">Reference proteome</keyword>
<feature type="region of interest" description="Disordered" evidence="1">
    <location>
        <begin position="1343"/>
        <end position="1366"/>
    </location>
</feature>
<dbReference type="Gene3D" id="3.40.50.1580">
    <property type="entry name" value="Nucleoside phosphorylase domain"/>
    <property type="match status" value="1"/>
</dbReference>
<dbReference type="Pfam" id="PF06985">
    <property type="entry name" value="HET"/>
    <property type="match status" value="1"/>
</dbReference>
<feature type="compositionally biased region" description="Basic residues" evidence="1">
    <location>
        <begin position="1343"/>
        <end position="1352"/>
    </location>
</feature>
<name>A0A9Q8SWH4_9PEZI</name>
<dbReference type="KEGG" id="clup:CLUP02_09980"/>
<reference evidence="3" key="1">
    <citation type="journal article" date="2021" name="Mol. Plant Microbe Interact.">
        <title>Complete Genome Sequence of the Plant-Pathogenic Fungus Colletotrichum lupini.</title>
        <authorList>
            <person name="Baroncelli R."/>
            <person name="Pensec F."/>
            <person name="Da Lio D."/>
            <person name="Boufleur T."/>
            <person name="Vicente I."/>
            <person name="Sarrocco S."/>
            <person name="Picot A."/>
            <person name="Baraldi E."/>
            <person name="Sukno S."/>
            <person name="Thon M."/>
            <person name="Le Floch G."/>
        </authorList>
    </citation>
    <scope>NUCLEOTIDE SEQUENCE</scope>
    <source>
        <strain evidence="3">IMI 504893</strain>
    </source>
</reference>
<dbReference type="PANTHER" id="PTHR24148">
    <property type="entry name" value="ANKYRIN REPEAT DOMAIN-CONTAINING PROTEIN 39 HOMOLOG-RELATED"/>
    <property type="match status" value="1"/>
</dbReference>
<dbReference type="Proteomes" id="UP000830671">
    <property type="component" value="Chromosome 5"/>
</dbReference>
<evidence type="ECO:0000259" key="2">
    <source>
        <dbReference type="Pfam" id="PF06985"/>
    </source>
</evidence>
<sequence length="1366" mass="153819">MDRQTYNIGLILSSPVHVNLAAAFFDQIHEEHFSVPLSITYSTGRVGEHNVVVVAANEIPASETRDTQEILDDLLKRFPSVRACFLASVDAVASQRGRCVVGDVVVGILPNRRNGVTHFDAEKSTLQRRLVATREMKHVPGVVAAAVEESLDLKKQNYRQRDSVNGSIQPQFKSFRGVIASSSTRLTDEGLVDRIKTENDVLCFETAAAHFRNESLVVMAGITRQTGNSSQILSSGGVCGNVLAYLNSLILRVHTDNIAQEPTLLSLHEFKHFDLERPGFRLLRLERGSRNTPVHCRLIQAYLPQQEEETASERTTHTNQDIIPYDSLSYCWGDSTRLCQPIHVDGKILFVTEKLLEALNYLRREYEDRILWVDAICIDQSNVQERGHQVGWMGNLYAHADRLWISTQSEHKLPGCDSSTLIADLMANEWFRRVWILQEVRNAYKASIGCTAGWVDAKVFAISISLSGIKLDNQVAALMSFLPGPTRKFSQWAQEPNICTLLWKFRESQASDPRDRFYALLGLASDTKIKKKEIVADYTKTEESLVEEVVTYIFGDQVRRHSCTLTKMAQVQEMIPKLSAIALEKLVFSGVGPAEVQNLVQRQNSTVWLSEAPITYAWCTQIGLFDYFRSNPVFRQVPHSQLTAESPDWRAPEETQPISRYSKQTLQENSIQKTIFGDDMKIPRENDTAIALLASPPIGQNRQIYITKKFVEHVAFEGPESFELLLSSRGREVRMTENAVQTLRQCGVDVVQMVLRHPQVTEQVIKEAAIYSGSSSEMARLLLGEKANFAISSEFIAAVAVPFGQKGMEFLIEQSGLRIEVTDRVLKDIKWAGRNVEVIRMLLSRNLTVRVTNDLVKFLAWAYFAETMRILFDRHDGFIALTEEILTYAVHNREGEETLQQLLNQQPWEPKITEEVIIAVARNPVFGERMIRLLRDQLWKEVIVTEMVIEAAEQVTRNHPTTIAATRFEQDGKLEFGCHTDGMKTPQMNSRFSGTPQGVRGVLLMSSKVDLPKVLDLFPLSVHSKLMASNGRPSRRPLDSFHTYHLSANMRPDSLSCHQARALSHANATSHGVIKLHCSLKTHTASPRIKTSRRNHDSGLTALLLSHRTELCRVSTPRLANRFQKLQWKYQAEKHATGSKPANQVPPFLFPAQTSSDVRHPTNAGKTICPRAYRRPKLGVNPDERKIILRGSLMNPGLGFRKCVEYSLLKMVALSRLPAFPLPIWPSALASRSTILTTWILSQAITERILILGLSHKSYSFASTPGNPKISLLSSIDDTSNFSIWYETELGVQSQTQKLVSSLTSLSGNVSPSDLLLVGLPDLSQLHADSAVKQKFNLPRWKSRQKYGRSRNRTQDLPHAKRSLYH</sequence>
<dbReference type="GO" id="GO:0003824">
    <property type="term" value="F:catalytic activity"/>
    <property type="evidence" value="ECO:0007669"/>
    <property type="project" value="InterPro"/>
</dbReference>
<dbReference type="PANTHER" id="PTHR24148:SF73">
    <property type="entry name" value="HET DOMAIN PROTEIN (AFU_ORTHOLOGUE AFUA_8G01020)"/>
    <property type="match status" value="1"/>
</dbReference>
<dbReference type="RefSeq" id="XP_049146100.1">
    <property type="nucleotide sequence ID" value="XM_049288956.1"/>
</dbReference>
<dbReference type="InterPro" id="IPR010730">
    <property type="entry name" value="HET"/>
</dbReference>
<organism evidence="3 4">
    <name type="scientific">Colletotrichum lupini</name>
    <dbReference type="NCBI Taxonomy" id="145971"/>
    <lineage>
        <taxon>Eukaryota</taxon>
        <taxon>Fungi</taxon>
        <taxon>Dikarya</taxon>
        <taxon>Ascomycota</taxon>
        <taxon>Pezizomycotina</taxon>
        <taxon>Sordariomycetes</taxon>
        <taxon>Hypocreomycetidae</taxon>
        <taxon>Glomerellales</taxon>
        <taxon>Glomerellaceae</taxon>
        <taxon>Colletotrichum</taxon>
        <taxon>Colletotrichum acutatum species complex</taxon>
    </lineage>
</organism>
<dbReference type="InterPro" id="IPR052895">
    <property type="entry name" value="HetReg/Transcr_Mod"/>
</dbReference>
<evidence type="ECO:0000313" key="4">
    <source>
        <dbReference type="Proteomes" id="UP000830671"/>
    </source>
</evidence>